<dbReference type="EMBL" id="CAJNOU010004482">
    <property type="protein sequence ID" value="CAF1443503.1"/>
    <property type="molecule type" value="Genomic_DNA"/>
</dbReference>
<protein>
    <submittedName>
        <fullName evidence="1">Uncharacterized protein</fullName>
    </submittedName>
</protein>
<feature type="non-terminal residue" evidence="1">
    <location>
        <position position="1"/>
    </location>
</feature>
<sequence length="65" mass="7098">LVDLGDANHITLKLSFDIATENEASDGTETVGAAQMVTNKMAKQTGEVLIKVRKLKTTQTIIIRR</sequence>
<reference evidence="1" key="1">
    <citation type="submission" date="2021-02" db="EMBL/GenBank/DDBJ databases">
        <authorList>
            <person name="Nowell W R."/>
        </authorList>
    </citation>
    <scope>NUCLEOTIDE SEQUENCE</scope>
</reference>
<organism evidence="1 2">
    <name type="scientific">Rotaria sordida</name>
    <dbReference type="NCBI Taxonomy" id="392033"/>
    <lineage>
        <taxon>Eukaryota</taxon>
        <taxon>Metazoa</taxon>
        <taxon>Spiralia</taxon>
        <taxon>Gnathifera</taxon>
        <taxon>Rotifera</taxon>
        <taxon>Eurotatoria</taxon>
        <taxon>Bdelloidea</taxon>
        <taxon>Philodinida</taxon>
        <taxon>Philodinidae</taxon>
        <taxon>Rotaria</taxon>
    </lineage>
</organism>
<dbReference type="AlphaFoldDB" id="A0A815P343"/>
<accession>A0A815P343</accession>
<dbReference type="Proteomes" id="UP000663889">
    <property type="component" value="Unassembled WGS sequence"/>
</dbReference>
<comment type="caution">
    <text evidence="1">The sequence shown here is derived from an EMBL/GenBank/DDBJ whole genome shotgun (WGS) entry which is preliminary data.</text>
</comment>
<proteinExistence type="predicted"/>
<gene>
    <name evidence="1" type="ORF">SEV965_LOCUS33347</name>
</gene>
<evidence type="ECO:0000313" key="2">
    <source>
        <dbReference type="Proteomes" id="UP000663889"/>
    </source>
</evidence>
<evidence type="ECO:0000313" key="1">
    <source>
        <dbReference type="EMBL" id="CAF1443503.1"/>
    </source>
</evidence>
<name>A0A815P343_9BILA</name>